<evidence type="ECO:0000259" key="3">
    <source>
        <dbReference type="PROSITE" id="PS00662"/>
    </source>
</evidence>
<feature type="non-terminal residue" evidence="4">
    <location>
        <position position="1"/>
    </location>
</feature>
<dbReference type="PANTHER" id="PTHR30258:SF2">
    <property type="entry name" value="COMG OPERON PROTEIN 1"/>
    <property type="match status" value="1"/>
</dbReference>
<dbReference type="SUPFAM" id="SSF52540">
    <property type="entry name" value="P-loop containing nucleoside triphosphate hydrolases"/>
    <property type="match status" value="1"/>
</dbReference>
<evidence type="ECO:0000313" key="4">
    <source>
        <dbReference type="EMBL" id="VAX14700.1"/>
    </source>
</evidence>
<evidence type="ECO:0000256" key="1">
    <source>
        <dbReference type="ARBA" id="ARBA00022741"/>
    </source>
</evidence>
<dbReference type="GO" id="GO:0005886">
    <property type="term" value="C:plasma membrane"/>
    <property type="evidence" value="ECO:0007669"/>
    <property type="project" value="TreeGrafter"/>
</dbReference>
<dbReference type="GO" id="GO:0016887">
    <property type="term" value="F:ATP hydrolysis activity"/>
    <property type="evidence" value="ECO:0007669"/>
    <property type="project" value="TreeGrafter"/>
</dbReference>
<feature type="domain" description="Bacterial type II secretion system protein E" evidence="3">
    <location>
        <begin position="141"/>
        <end position="155"/>
    </location>
</feature>
<dbReference type="Pfam" id="PF00437">
    <property type="entry name" value="T2SSE"/>
    <property type="match status" value="1"/>
</dbReference>
<dbReference type="Gene3D" id="3.40.50.300">
    <property type="entry name" value="P-loop containing nucleotide triphosphate hydrolases"/>
    <property type="match status" value="1"/>
</dbReference>
<evidence type="ECO:0000256" key="2">
    <source>
        <dbReference type="ARBA" id="ARBA00022840"/>
    </source>
</evidence>
<dbReference type="PROSITE" id="PS00662">
    <property type="entry name" value="T2SP_E"/>
    <property type="match status" value="1"/>
</dbReference>
<gene>
    <name evidence="4" type="ORF">MNBD_NITROSPINAE04-2362</name>
</gene>
<organism evidence="4">
    <name type="scientific">hydrothermal vent metagenome</name>
    <dbReference type="NCBI Taxonomy" id="652676"/>
    <lineage>
        <taxon>unclassified sequences</taxon>
        <taxon>metagenomes</taxon>
        <taxon>ecological metagenomes</taxon>
    </lineage>
</organism>
<dbReference type="EMBL" id="UOGA01000001">
    <property type="protein sequence ID" value="VAX14700.1"/>
    <property type="molecule type" value="Genomic_DNA"/>
</dbReference>
<accession>A0A3B1BVD7</accession>
<dbReference type="InterPro" id="IPR027417">
    <property type="entry name" value="P-loop_NTPase"/>
</dbReference>
<protein>
    <submittedName>
        <fullName evidence="4">Type IV fimbrial assembly, ATPase PilB</fullName>
    </submittedName>
</protein>
<sequence>SKIDIAETRVPQDGRFRMKIDGKNLEFRVSTFPTIYGESIVLRILNRENIMMGLEETGLCGETLDDFKKSILKRQGIIIVTGPTGSGKTTTLYSCLNMLNSPEKTIVTIEDPVEYRLRYVRQTQINPKGGLTFARGLRSILRQDPDVIMVGEIRDAETAQIATRAAMTGHLVLSTMHTGASIDVIARLKDLGMETCLIVSTLKGVLAQRLVRKICAKCGTKNSGLDTQLSGLPMAAEKTAAYGQSECVRCKSSGYFGRIGIFEFLRIDDQIQDMVVKGERPSSIRRFALQSGLLTTMRDDGLSKVKSGVTTLEEVEKATCEN</sequence>
<dbReference type="SMART" id="SM00382">
    <property type="entry name" value="AAA"/>
    <property type="match status" value="1"/>
</dbReference>
<dbReference type="AlphaFoldDB" id="A0A3B1BVD7"/>
<keyword evidence="1" id="KW-0547">Nucleotide-binding</keyword>
<dbReference type="InterPro" id="IPR003593">
    <property type="entry name" value="AAA+_ATPase"/>
</dbReference>
<dbReference type="InterPro" id="IPR001482">
    <property type="entry name" value="T2SS/T4SS_dom"/>
</dbReference>
<dbReference type="Gene3D" id="3.30.450.90">
    <property type="match status" value="1"/>
</dbReference>
<dbReference type="CDD" id="cd01129">
    <property type="entry name" value="PulE-GspE-like"/>
    <property type="match status" value="1"/>
</dbReference>
<name>A0A3B1BVD7_9ZZZZ</name>
<dbReference type="GO" id="GO:0005524">
    <property type="term" value="F:ATP binding"/>
    <property type="evidence" value="ECO:0007669"/>
    <property type="project" value="UniProtKB-KW"/>
</dbReference>
<proteinExistence type="predicted"/>
<keyword evidence="2" id="KW-0067">ATP-binding</keyword>
<reference evidence="4" key="1">
    <citation type="submission" date="2018-06" db="EMBL/GenBank/DDBJ databases">
        <authorList>
            <person name="Zhirakovskaya E."/>
        </authorList>
    </citation>
    <scope>NUCLEOTIDE SEQUENCE</scope>
</reference>
<dbReference type="PANTHER" id="PTHR30258">
    <property type="entry name" value="TYPE II SECRETION SYSTEM PROTEIN GSPE-RELATED"/>
    <property type="match status" value="1"/>
</dbReference>